<name>A0AA97FI89_9MICO</name>
<gene>
    <name evidence="4" type="ORF">N8K70_16935</name>
</gene>
<dbReference type="KEGG" id="mbet:N8K70_16935"/>
<keyword evidence="2" id="KW-0812">Transmembrane</keyword>
<dbReference type="EMBL" id="CP118157">
    <property type="protein sequence ID" value="WOF23059.1"/>
    <property type="molecule type" value="Genomic_DNA"/>
</dbReference>
<dbReference type="InterPro" id="IPR046112">
    <property type="entry name" value="DUF6049"/>
</dbReference>
<feature type="compositionally biased region" description="Low complexity" evidence="1">
    <location>
        <begin position="34"/>
        <end position="46"/>
    </location>
</feature>
<keyword evidence="2" id="KW-0472">Membrane</keyword>
<feature type="region of interest" description="Disordered" evidence="1">
    <location>
        <begin position="717"/>
        <end position="747"/>
    </location>
</feature>
<dbReference type="RefSeq" id="WP_317139530.1">
    <property type="nucleotide sequence ID" value="NZ_CP118157.1"/>
</dbReference>
<feature type="transmembrane region" description="Helical" evidence="2">
    <location>
        <begin position="691"/>
        <end position="713"/>
    </location>
</feature>
<dbReference type="AlphaFoldDB" id="A0AA97FI89"/>
<accession>A0AA97FI89</accession>
<feature type="chain" id="PRO_5041707995" evidence="3">
    <location>
        <begin position="38"/>
        <end position="747"/>
    </location>
</feature>
<evidence type="ECO:0000256" key="1">
    <source>
        <dbReference type="SAM" id="MobiDB-lite"/>
    </source>
</evidence>
<evidence type="ECO:0000313" key="5">
    <source>
        <dbReference type="Proteomes" id="UP001305498"/>
    </source>
</evidence>
<evidence type="ECO:0000256" key="2">
    <source>
        <dbReference type="SAM" id="Phobius"/>
    </source>
</evidence>
<reference evidence="4 5" key="1">
    <citation type="submission" date="2023-02" db="EMBL/GenBank/DDBJ databases">
        <title>Microbacterium betulae sp. nov., isolated from birch wood.</title>
        <authorList>
            <person name="Pasciak M."/>
            <person name="Pawlik K.J."/>
            <person name="Martynowski D."/>
            <person name="Laczmanski L."/>
            <person name="Ciekot J."/>
            <person name="Szponar B."/>
            <person name="Wojcik-Fatla A."/>
            <person name="Mackiewicz B."/>
            <person name="Farian E."/>
            <person name="Cholewa G."/>
            <person name="Cholewa A."/>
            <person name="Dutkiewicz J."/>
        </authorList>
    </citation>
    <scope>NUCLEOTIDE SEQUENCE [LARGE SCALE GENOMIC DNA]</scope>
    <source>
        <strain evidence="4 5">AB</strain>
    </source>
</reference>
<dbReference type="Pfam" id="PF19516">
    <property type="entry name" value="DUF6049"/>
    <property type="match status" value="1"/>
</dbReference>
<evidence type="ECO:0000313" key="4">
    <source>
        <dbReference type="EMBL" id="WOF23059.1"/>
    </source>
</evidence>
<keyword evidence="5" id="KW-1185">Reference proteome</keyword>
<dbReference type="Proteomes" id="UP001305498">
    <property type="component" value="Chromosome"/>
</dbReference>
<keyword evidence="2" id="KW-1133">Transmembrane helix</keyword>
<proteinExistence type="predicted"/>
<keyword evidence="3" id="KW-0732">Signal</keyword>
<sequence>MTQRRTAVPPRRPRRLVAPAAVVAFVALLGAAPPAAAETADPTQPARQLSNAAKESADDTEDAVGVPAEAEEDDSTRPSLALLPANEGVVGASDDLVATLTIENPGTAQLAAGSIELSIGASALSDRSALDGWLASGEGDPALTSLQTASTAAIAGGGSITTSVSVPEDAEGLQDLGAGVYPLQATYTSGSATLQASSVVVVASDERAPVAVVVPVTAPVTSGGLLTAEELTALTGADGALGRLLGAVTGTGAVLAIDPAVPAAIRALGSSAPGPALEWLSRLERLPNERFALQFGDADVAAQVQAGVTDLLAPTSLRAYESGEDFEQAVETPTPTATPQPDEASAYPSLDELLAIGEETATAYWPVEGAAGADVVDALNADGAVTLIPSTTTAEGADGTSVAARAEGALVYDDAVSDALSAAALDDDDRESELVATSAALWFASREVGDGPLLVALDRTTYPADDTATDAPGRTEESLRDALEVVTRNASVDTRSLTDLLAATPQDVTVSDAAPVEERTAAVSSLTAADAPLAQTATALDEPELLTGQARAETLQLLAVGWSEDLDRWRSALAAHAETTAARIDGVGVSVSDQVQLLSAEAPLPVWVRNDLAWPITVVLQVEPNDARIDVQERIEIEVPAGSNPRSEIPVESRIGSGEVQLSVTLLTTSGQQLGPVQTMDVTVRADWERIGLGALIGLIVLLVVGGVVRTVLRRRRAHADEDADGEESDAADEGGQDHGKKVASDE</sequence>
<feature type="region of interest" description="Disordered" evidence="1">
    <location>
        <begin position="323"/>
        <end position="344"/>
    </location>
</feature>
<feature type="compositionally biased region" description="Basic and acidic residues" evidence="1">
    <location>
        <begin position="736"/>
        <end position="747"/>
    </location>
</feature>
<feature type="compositionally biased region" description="Acidic residues" evidence="1">
    <location>
        <begin position="722"/>
        <end position="735"/>
    </location>
</feature>
<feature type="region of interest" description="Disordered" evidence="1">
    <location>
        <begin position="34"/>
        <end position="78"/>
    </location>
</feature>
<evidence type="ECO:0000256" key="3">
    <source>
        <dbReference type="SAM" id="SignalP"/>
    </source>
</evidence>
<feature type="signal peptide" evidence="3">
    <location>
        <begin position="1"/>
        <end position="37"/>
    </location>
</feature>
<organism evidence="4 5">
    <name type="scientific">Microbacterium betulae</name>
    <dbReference type="NCBI Taxonomy" id="2981139"/>
    <lineage>
        <taxon>Bacteria</taxon>
        <taxon>Bacillati</taxon>
        <taxon>Actinomycetota</taxon>
        <taxon>Actinomycetes</taxon>
        <taxon>Micrococcales</taxon>
        <taxon>Microbacteriaceae</taxon>
        <taxon>Microbacterium</taxon>
    </lineage>
</organism>
<protein>
    <submittedName>
        <fullName evidence="4">DUF6049 family protein</fullName>
    </submittedName>
</protein>